<reference evidence="1" key="1">
    <citation type="submission" date="2019-02" db="EMBL/GenBank/DDBJ databases">
        <authorList>
            <person name="Gruber-Vodicka R. H."/>
            <person name="Seah K. B. B."/>
        </authorList>
    </citation>
    <scope>NUCLEOTIDE SEQUENCE</scope>
    <source>
        <strain evidence="1">BECK_BZ197</strain>
        <strain evidence="3">BECK_BZ198</strain>
        <strain evidence="2">BECK_BZ199</strain>
    </source>
</reference>
<gene>
    <name evidence="1" type="ORF">BECKMB1821G_GA0114241_104515</name>
    <name evidence="3" type="ORF">BECKMB1821H_GA0114242_103022</name>
    <name evidence="2" type="ORF">BECKMB1821I_GA0114274_101912</name>
</gene>
<sequence length="49" mass="5816">MIDLYPYIISIPDRTVYVYSPFVFAHESSFPFCSDHKKRGINPVFLYKL</sequence>
<name>A0A450XIJ3_9GAMM</name>
<dbReference type="EMBL" id="CAADFO010000045">
    <property type="protein sequence ID" value="VFK29107.1"/>
    <property type="molecule type" value="Genomic_DNA"/>
</dbReference>
<organism evidence="1">
    <name type="scientific">Candidatus Kentrum sp. MB</name>
    <dbReference type="NCBI Taxonomy" id="2138164"/>
    <lineage>
        <taxon>Bacteria</taxon>
        <taxon>Pseudomonadati</taxon>
        <taxon>Pseudomonadota</taxon>
        <taxon>Gammaproteobacteria</taxon>
        <taxon>Candidatus Kentrum</taxon>
    </lineage>
</organism>
<dbReference type="EMBL" id="CAADFQ010000019">
    <property type="protein sequence ID" value="VFK30919.1"/>
    <property type="molecule type" value="Genomic_DNA"/>
</dbReference>
<dbReference type="EMBL" id="CAADGH010000030">
    <property type="protein sequence ID" value="VFK75739.1"/>
    <property type="molecule type" value="Genomic_DNA"/>
</dbReference>
<proteinExistence type="predicted"/>
<evidence type="ECO:0000313" key="3">
    <source>
        <dbReference type="EMBL" id="VFK75739.1"/>
    </source>
</evidence>
<dbReference type="AlphaFoldDB" id="A0A450XIJ3"/>
<protein>
    <submittedName>
        <fullName evidence="1">Uncharacterized protein</fullName>
    </submittedName>
</protein>
<evidence type="ECO:0000313" key="2">
    <source>
        <dbReference type="EMBL" id="VFK30919.1"/>
    </source>
</evidence>
<accession>A0A450XIJ3</accession>
<evidence type="ECO:0000313" key="1">
    <source>
        <dbReference type="EMBL" id="VFK29107.1"/>
    </source>
</evidence>